<comment type="caution">
    <text evidence="1">The sequence shown here is derived from an EMBL/GenBank/DDBJ whole genome shotgun (WGS) entry which is preliminary data.</text>
</comment>
<evidence type="ECO:0008006" key="3">
    <source>
        <dbReference type="Google" id="ProtNLM"/>
    </source>
</evidence>
<reference evidence="1 2" key="1">
    <citation type="submission" date="2019-06" db="EMBL/GenBank/DDBJ databases">
        <title>Draft genome sequence of the filamentous fungus Phialemoniopsis curvata isolated from diesel fuel.</title>
        <authorList>
            <person name="Varaljay V.A."/>
            <person name="Lyon W.J."/>
            <person name="Crouch A.L."/>
            <person name="Drake C.E."/>
            <person name="Hollomon J.M."/>
            <person name="Nadeau L.J."/>
            <person name="Nunn H.S."/>
            <person name="Stevenson B.S."/>
            <person name="Bojanowski C.L."/>
            <person name="Crookes-Goodson W.J."/>
        </authorList>
    </citation>
    <scope>NUCLEOTIDE SEQUENCE [LARGE SCALE GENOMIC DNA]</scope>
    <source>
        <strain evidence="1 2">D216</strain>
    </source>
</reference>
<keyword evidence="2" id="KW-1185">Reference proteome</keyword>
<sequence length="266" mass="29884">MKRISLPDSHECLRICKWTDISIQDYEIHDPDLTELGRNQSKELREKLIQTLPGQLDVGLILVSPMRRTCQTALIALDWLIEQGVPIQAHAGWQVRADVNICSLNPTLHRQRAAADMHTLLENSSKPCDTGSDLESLKKEFPAIDFSHVDPVYPDKTSSAGAHYAFTRKALLNRAQTCVRELDGRPEKAVVVVSHSGFLRQAMTGCFWFNADYRIFDIKEDGDTKDNFVLEQWEQTAKSGGGMGWSWPDMVEIGDGLPVPDEVPPQ</sequence>
<evidence type="ECO:0000313" key="1">
    <source>
        <dbReference type="EMBL" id="TPX16781.1"/>
    </source>
</evidence>
<protein>
    <recommendedName>
        <fullName evidence="3">Phosphoglycerate mutase-like protein</fullName>
    </recommendedName>
</protein>
<evidence type="ECO:0000313" key="2">
    <source>
        <dbReference type="Proteomes" id="UP000319257"/>
    </source>
</evidence>
<dbReference type="EMBL" id="SKBQ01000166">
    <property type="protein sequence ID" value="TPX16781.1"/>
    <property type="molecule type" value="Genomic_DNA"/>
</dbReference>
<organism evidence="1 2">
    <name type="scientific">Thyridium curvatum</name>
    <dbReference type="NCBI Taxonomy" id="1093900"/>
    <lineage>
        <taxon>Eukaryota</taxon>
        <taxon>Fungi</taxon>
        <taxon>Dikarya</taxon>
        <taxon>Ascomycota</taxon>
        <taxon>Pezizomycotina</taxon>
        <taxon>Sordariomycetes</taxon>
        <taxon>Sordariomycetidae</taxon>
        <taxon>Thyridiales</taxon>
        <taxon>Thyridiaceae</taxon>
        <taxon>Thyridium</taxon>
    </lineage>
</organism>
<dbReference type="PANTHER" id="PTHR48100">
    <property type="entry name" value="BROAD-SPECIFICITY PHOSPHATASE YOR283W-RELATED"/>
    <property type="match status" value="1"/>
</dbReference>
<dbReference type="Pfam" id="PF00300">
    <property type="entry name" value="His_Phos_1"/>
    <property type="match status" value="1"/>
</dbReference>
<dbReference type="Gene3D" id="3.40.50.1240">
    <property type="entry name" value="Phosphoglycerate mutase-like"/>
    <property type="match status" value="1"/>
</dbReference>
<accession>A0A507BIG2</accession>
<dbReference type="Proteomes" id="UP000319257">
    <property type="component" value="Unassembled WGS sequence"/>
</dbReference>
<dbReference type="PANTHER" id="PTHR48100:SF24">
    <property type="entry name" value="PHOSPHOGLYCERATE MUTASE"/>
    <property type="match status" value="1"/>
</dbReference>
<name>A0A507BIG2_9PEZI</name>
<dbReference type="GO" id="GO:0016791">
    <property type="term" value="F:phosphatase activity"/>
    <property type="evidence" value="ECO:0007669"/>
    <property type="project" value="TreeGrafter"/>
</dbReference>
<proteinExistence type="predicted"/>
<dbReference type="RefSeq" id="XP_030998492.1">
    <property type="nucleotide sequence ID" value="XM_031135220.1"/>
</dbReference>
<dbReference type="AlphaFoldDB" id="A0A507BIG2"/>
<dbReference type="InParanoid" id="A0A507BIG2"/>
<dbReference type="GO" id="GO:0005737">
    <property type="term" value="C:cytoplasm"/>
    <property type="evidence" value="ECO:0007669"/>
    <property type="project" value="TreeGrafter"/>
</dbReference>
<dbReference type="InterPro" id="IPR013078">
    <property type="entry name" value="His_Pase_superF_clade-1"/>
</dbReference>
<dbReference type="InterPro" id="IPR050275">
    <property type="entry name" value="PGM_Phosphatase"/>
</dbReference>
<gene>
    <name evidence="1" type="ORF">E0L32_012385</name>
</gene>
<dbReference type="InterPro" id="IPR029033">
    <property type="entry name" value="His_PPase_superfam"/>
</dbReference>
<dbReference type="SUPFAM" id="SSF53254">
    <property type="entry name" value="Phosphoglycerate mutase-like"/>
    <property type="match status" value="1"/>
</dbReference>
<dbReference type="GeneID" id="41979832"/>
<dbReference type="CDD" id="cd07067">
    <property type="entry name" value="HP_PGM_like"/>
    <property type="match status" value="1"/>
</dbReference>
<dbReference type="OrthoDB" id="496981at2759"/>